<dbReference type="RefSeq" id="WP_169496399.1">
    <property type="nucleotide sequence ID" value="NZ_JABBFZ010000002.1"/>
</dbReference>
<dbReference type="Proteomes" id="UP000583127">
    <property type="component" value="Unassembled WGS sequence"/>
</dbReference>
<organism evidence="1 2">
    <name type="scientific">Paraburkholderia antibiotica</name>
    <dbReference type="NCBI Taxonomy" id="2728839"/>
    <lineage>
        <taxon>Bacteria</taxon>
        <taxon>Pseudomonadati</taxon>
        <taxon>Pseudomonadota</taxon>
        <taxon>Betaproteobacteria</taxon>
        <taxon>Burkholderiales</taxon>
        <taxon>Burkholderiaceae</taxon>
        <taxon>Paraburkholderia</taxon>
    </lineage>
</organism>
<protein>
    <submittedName>
        <fullName evidence="1">Uncharacterized protein</fullName>
    </submittedName>
</protein>
<evidence type="ECO:0000313" key="2">
    <source>
        <dbReference type="Proteomes" id="UP000583127"/>
    </source>
</evidence>
<reference evidence="1 2" key="1">
    <citation type="submission" date="2020-04" db="EMBL/GenBank/DDBJ databases">
        <title>Paraburkholderia sp. G-4-1-8 isolated from soil.</title>
        <authorList>
            <person name="Dahal R.H."/>
        </authorList>
    </citation>
    <scope>NUCLEOTIDE SEQUENCE [LARGE SCALE GENOMIC DNA]</scope>
    <source>
        <strain evidence="1 2">G-4-1-8</strain>
    </source>
</reference>
<keyword evidence="2" id="KW-1185">Reference proteome</keyword>
<evidence type="ECO:0000313" key="1">
    <source>
        <dbReference type="EMBL" id="NML30107.1"/>
    </source>
</evidence>
<dbReference type="AlphaFoldDB" id="A0A7X9X2A4"/>
<proteinExistence type="predicted"/>
<comment type="caution">
    <text evidence="1">The sequence shown here is derived from an EMBL/GenBank/DDBJ whole genome shotgun (WGS) entry which is preliminary data.</text>
</comment>
<sequence>MADAWLPAFVDALINASVDALIKIPRQRAYSCNRYANAARKAPRRAAKSAQSLVNQRVSAAKKLPASLSRENRATLRSIK</sequence>
<accession>A0A7X9X2A4</accession>
<name>A0A7X9X2A4_9BURK</name>
<gene>
    <name evidence="1" type="ORF">HHL14_04595</name>
</gene>
<dbReference type="EMBL" id="JABBFZ010000002">
    <property type="protein sequence ID" value="NML30107.1"/>
    <property type="molecule type" value="Genomic_DNA"/>
</dbReference>